<dbReference type="AlphaFoldDB" id="A0A9P0SMK0"/>
<accession>A0A9P0SMK0</accession>
<evidence type="ECO:0000313" key="2">
    <source>
        <dbReference type="EMBL" id="CAH3874947.1"/>
    </source>
</evidence>
<dbReference type="Gene3D" id="1.10.418.60">
    <property type="entry name" value="Ncd80 complex, Nuf2 subunit"/>
    <property type="match status" value="1"/>
</dbReference>
<keyword evidence="3" id="KW-1185">Reference proteome</keyword>
<dbReference type="InterPro" id="IPR038275">
    <property type="entry name" value="Nuf2_N_sf"/>
</dbReference>
<evidence type="ECO:0000256" key="1">
    <source>
        <dbReference type="SAM" id="Coils"/>
    </source>
</evidence>
<feature type="coiled-coil region" evidence="1">
    <location>
        <begin position="310"/>
        <end position="429"/>
    </location>
</feature>
<name>A0A9P0SMK0_PIEBR</name>
<dbReference type="EMBL" id="CALOZG010000001">
    <property type="protein sequence ID" value="CAH3874947.1"/>
    <property type="molecule type" value="Genomic_DNA"/>
</dbReference>
<protein>
    <submittedName>
        <fullName evidence="2">Uncharacterized protein</fullName>
    </submittedName>
</protein>
<keyword evidence="1" id="KW-0175">Coiled coil</keyword>
<dbReference type="Proteomes" id="UP001152562">
    <property type="component" value="Unassembled WGS sequence"/>
</dbReference>
<sequence length="439" mass="51599">MAQPFTYDKFIEMWNTMFPANTITANNLKQPQSVVNCILLMFKRLDIDSEVLVKPPPEEERTENTSYYWDLIPIINVTKIINYIMIKPQTLQTDVTLLSLLQPTPQTSFAILMYLFNYLLFIEQQMDTLQPYEDEILGNQEKISHLEDYRNEVIQSLNNHAMEKGEREQRMQKMEKEIVALEEELRREKAALNSESIELQPILQKNQKEQKFVEQLTSQRDALVVDIEKCKAQIVLDADNIKEQEKKMAQEMADAEKLCNTQSEALTQKENRLMNLQTIKQIFESANECLQEIMIIVERLRESETGDFDADSEEGELKILSSELSELMSQLSEISVARRDAKNKRQNDHEMMQQIIAFMEREVHELDERRKEWKDKAQKEMSQFKKIEEDMTNDKQNESLYQQEPANIKEQLIRQITSLSEELMEALKTFGVEIKSKFT</sequence>
<proteinExistence type="predicted"/>
<organism evidence="2 3">
    <name type="scientific">Pieris brassicae</name>
    <name type="common">White butterfly</name>
    <name type="synonym">Large white butterfly</name>
    <dbReference type="NCBI Taxonomy" id="7116"/>
    <lineage>
        <taxon>Eukaryota</taxon>
        <taxon>Metazoa</taxon>
        <taxon>Ecdysozoa</taxon>
        <taxon>Arthropoda</taxon>
        <taxon>Hexapoda</taxon>
        <taxon>Insecta</taxon>
        <taxon>Pterygota</taxon>
        <taxon>Neoptera</taxon>
        <taxon>Endopterygota</taxon>
        <taxon>Lepidoptera</taxon>
        <taxon>Glossata</taxon>
        <taxon>Ditrysia</taxon>
        <taxon>Papilionoidea</taxon>
        <taxon>Pieridae</taxon>
        <taxon>Pierinae</taxon>
        <taxon>Pieris</taxon>
    </lineage>
</organism>
<comment type="caution">
    <text evidence="2">The sequence shown here is derived from an EMBL/GenBank/DDBJ whole genome shotgun (WGS) entry which is preliminary data.</text>
</comment>
<gene>
    <name evidence="2" type="ORF">PIBRA_LOCUS601</name>
</gene>
<reference evidence="2" key="1">
    <citation type="submission" date="2022-05" db="EMBL/GenBank/DDBJ databases">
        <authorList>
            <person name="Okamura Y."/>
        </authorList>
    </citation>
    <scope>NUCLEOTIDE SEQUENCE</scope>
</reference>
<feature type="coiled-coil region" evidence="1">
    <location>
        <begin position="157"/>
        <end position="272"/>
    </location>
</feature>
<evidence type="ECO:0000313" key="3">
    <source>
        <dbReference type="Proteomes" id="UP001152562"/>
    </source>
</evidence>